<dbReference type="AlphaFoldDB" id="A0AA40DAF4"/>
<evidence type="ECO:0000313" key="2">
    <source>
        <dbReference type="EMBL" id="KAK0669136.1"/>
    </source>
</evidence>
<feature type="compositionally biased region" description="Polar residues" evidence="1">
    <location>
        <begin position="239"/>
        <end position="248"/>
    </location>
</feature>
<feature type="region of interest" description="Disordered" evidence="1">
    <location>
        <begin position="201"/>
        <end position="248"/>
    </location>
</feature>
<feature type="compositionally biased region" description="Low complexity" evidence="1">
    <location>
        <begin position="71"/>
        <end position="86"/>
    </location>
</feature>
<gene>
    <name evidence="2" type="ORF">QBC41DRAFT_320351</name>
</gene>
<evidence type="ECO:0000313" key="3">
    <source>
        <dbReference type="Proteomes" id="UP001174997"/>
    </source>
</evidence>
<protein>
    <submittedName>
        <fullName evidence="2">Uncharacterized protein</fullName>
    </submittedName>
</protein>
<feature type="region of interest" description="Disordered" evidence="1">
    <location>
        <begin position="1"/>
        <end position="94"/>
    </location>
</feature>
<organism evidence="2 3">
    <name type="scientific">Cercophora samala</name>
    <dbReference type="NCBI Taxonomy" id="330535"/>
    <lineage>
        <taxon>Eukaryota</taxon>
        <taxon>Fungi</taxon>
        <taxon>Dikarya</taxon>
        <taxon>Ascomycota</taxon>
        <taxon>Pezizomycotina</taxon>
        <taxon>Sordariomycetes</taxon>
        <taxon>Sordariomycetidae</taxon>
        <taxon>Sordariales</taxon>
        <taxon>Lasiosphaeriaceae</taxon>
        <taxon>Cercophora</taxon>
    </lineage>
</organism>
<feature type="region of interest" description="Disordered" evidence="1">
    <location>
        <begin position="294"/>
        <end position="318"/>
    </location>
</feature>
<reference evidence="2" key="1">
    <citation type="submission" date="2023-06" db="EMBL/GenBank/DDBJ databases">
        <title>Genome-scale phylogeny and comparative genomics of the fungal order Sordariales.</title>
        <authorList>
            <consortium name="Lawrence Berkeley National Laboratory"/>
            <person name="Hensen N."/>
            <person name="Bonometti L."/>
            <person name="Westerberg I."/>
            <person name="Brannstrom I.O."/>
            <person name="Guillou S."/>
            <person name="Cros-Aarteil S."/>
            <person name="Calhoun S."/>
            <person name="Haridas S."/>
            <person name="Kuo A."/>
            <person name="Mondo S."/>
            <person name="Pangilinan J."/>
            <person name="Riley R."/>
            <person name="Labutti K."/>
            <person name="Andreopoulos B."/>
            <person name="Lipzen A."/>
            <person name="Chen C."/>
            <person name="Yanf M."/>
            <person name="Daum C."/>
            <person name="Ng V."/>
            <person name="Clum A."/>
            <person name="Steindorff A."/>
            <person name="Ohm R."/>
            <person name="Martin F."/>
            <person name="Silar P."/>
            <person name="Natvig D."/>
            <person name="Lalanne C."/>
            <person name="Gautier V."/>
            <person name="Ament-Velasquez S.L."/>
            <person name="Kruys A."/>
            <person name="Hutchinson M.I."/>
            <person name="Powell A.J."/>
            <person name="Barry K."/>
            <person name="Miller A.N."/>
            <person name="Grigoriev I.V."/>
            <person name="Debuchy R."/>
            <person name="Gladieux P."/>
            <person name="Thoren M.H."/>
            <person name="Johannesson H."/>
        </authorList>
    </citation>
    <scope>NUCLEOTIDE SEQUENCE</scope>
    <source>
        <strain evidence="2">CBS 307.81</strain>
    </source>
</reference>
<feature type="compositionally biased region" description="Basic and acidic residues" evidence="1">
    <location>
        <begin position="306"/>
        <end position="318"/>
    </location>
</feature>
<dbReference type="EMBL" id="JAULSY010000046">
    <property type="protein sequence ID" value="KAK0669136.1"/>
    <property type="molecule type" value="Genomic_DNA"/>
</dbReference>
<accession>A0AA40DAF4</accession>
<evidence type="ECO:0000256" key="1">
    <source>
        <dbReference type="SAM" id="MobiDB-lite"/>
    </source>
</evidence>
<name>A0AA40DAF4_9PEZI</name>
<keyword evidence="3" id="KW-1185">Reference proteome</keyword>
<comment type="caution">
    <text evidence="2">The sequence shown here is derived from an EMBL/GenBank/DDBJ whole genome shotgun (WGS) entry which is preliminary data.</text>
</comment>
<proteinExistence type="predicted"/>
<dbReference type="Proteomes" id="UP001174997">
    <property type="component" value="Unassembled WGS sequence"/>
</dbReference>
<sequence length="318" mass="34232">MTDPGFDRPNSAAAGYHASSIPPSPRPSVAGRASRSSLRRDRDSHDPGVYPRPASAALSHGTPQEEQLYRPPSSSSPSQPQLAPQPTFSPPFVLLTSTSHASGKQTIHHPAVRYIFADDDPEILTAELTQYHQTKQDGSENKTGPGHRAIIIDTDRREDHDRLEVAWASSLSPDWAVTSASMGKMDGSGGGLVLKVEGMSLEPPTSLAGPSTAGKTQAPEAVDMHSSGASGEGQHRRPQPTQNQSSSEEYVALLRDFEKRMAVLRKVAEVGAERQRVIREHDHGDMATEMQGAYPFAPTIGGSDGLQDRGEKEIYEGL</sequence>